<dbReference type="Pfam" id="PF13672">
    <property type="entry name" value="PP2C_2"/>
    <property type="match status" value="1"/>
</dbReference>
<keyword evidence="4" id="KW-1185">Reference proteome</keyword>
<evidence type="ECO:0000313" key="3">
    <source>
        <dbReference type="EMBL" id="QBI51944.1"/>
    </source>
</evidence>
<name>A0A4P6PZW4_9ACTN</name>
<dbReference type="Gene3D" id="3.60.40.10">
    <property type="entry name" value="PPM-type phosphatase domain"/>
    <property type="match status" value="1"/>
</dbReference>
<sequence>MPFRLATAPAKPDRPNEDFAAVGTDAAVLLDGAGTPPGTESGCVHGVAWYSHTLGGLLLSALSSGDTLAGALASSIERVNRLHADTCDLKHSDTPSSTVVALRWDASELEYLVLADSSLVLDRAGTSPEVVTDDREAVVGAELRKPMDALPTGTPEHEQAVRDYVAALADHRNRPGEFWVANTDPGAADEAITGRVGLDEVAAVALLSDGATRLADRFGLATWRDTLDTLADAGPDALIARVREAENSDPQGQRWPRAKNHDDATVVYGHTPA</sequence>
<dbReference type="KEGG" id="strr:EKD16_00620"/>
<proteinExistence type="predicted"/>
<dbReference type="EMBL" id="CP036455">
    <property type="protein sequence ID" value="QBI51944.1"/>
    <property type="molecule type" value="Genomic_DNA"/>
</dbReference>
<dbReference type="OrthoDB" id="3190646at2"/>
<evidence type="ECO:0000259" key="2">
    <source>
        <dbReference type="Pfam" id="PF13672"/>
    </source>
</evidence>
<dbReference type="InterPro" id="IPR036457">
    <property type="entry name" value="PPM-type-like_dom_sf"/>
</dbReference>
<dbReference type="SUPFAM" id="SSF81606">
    <property type="entry name" value="PP2C-like"/>
    <property type="match status" value="1"/>
</dbReference>
<evidence type="ECO:0000313" key="4">
    <source>
        <dbReference type="Proteomes" id="UP000292235"/>
    </source>
</evidence>
<dbReference type="RefSeq" id="WP_131096576.1">
    <property type="nucleotide sequence ID" value="NZ_CP036455.1"/>
</dbReference>
<reference evidence="3 4" key="1">
    <citation type="submission" date="2019-02" db="EMBL/GenBank/DDBJ databases">
        <authorList>
            <person name="Khodamoradi S."/>
            <person name="Hahnke R.L."/>
            <person name="Kaempfer P."/>
            <person name="Schumann P."/>
            <person name="Rohde M."/>
            <person name="Steinert M."/>
            <person name="Luzhetskyy A."/>
            <person name="Wink J."/>
            <person name="Ruckert C."/>
        </authorList>
    </citation>
    <scope>NUCLEOTIDE SEQUENCE [LARGE SCALE GENOMIC DNA]</scope>
    <source>
        <strain evidence="3 4">M2</strain>
    </source>
</reference>
<dbReference type="AlphaFoldDB" id="A0A4P6PZW4"/>
<organism evidence="3 4">
    <name type="scientific">Streptomonospora litoralis</name>
    <dbReference type="NCBI Taxonomy" id="2498135"/>
    <lineage>
        <taxon>Bacteria</taxon>
        <taxon>Bacillati</taxon>
        <taxon>Actinomycetota</taxon>
        <taxon>Actinomycetes</taxon>
        <taxon>Streptosporangiales</taxon>
        <taxon>Nocardiopsidaceae</taxon>
        <taxon>Streptomonospora</taxon>
    </lineage>
</organism>
<dbReference type="InterPro" id="IPR001932">
    <property type="entry name" value="PPM-type_phosphatase-like_dom"/>
</dbReference>
<feature type="domain" description="PPM-type phosphatase" evidence="2">
    <location>
        <begin position="14"/>
        <end position="234"/>
    </location>
</feature>
<dbReference type="Proteomes" id="UP000292235">
    <property type="component" value="Chromosome"/>
</dbReference>
<accession>A0A4P6PZW4</accession>
<feature type="region of interest" description="Disordered" evidence="1">
    <location>
        <begin position="245"/>
        <end position="273"/>
    </location>
</feature>
<gene>
    <name evidence="3" type="ORF">EKD16_00620</name>
</gene>
<protein>
    <recommendedName>
        <fullName evidence="2">PPM-type phosphatase domain-containing protein</fullName>
    </recommendedName>
</protein>
<evidence type="ECO:0000256" key="1">
    <source>
        <dbReference type="SAM" id="MobiDB-lite"/>
    </source>
</evidence>